<dbReference type="AlphaFoldDB" id="A0A388T7E6"/>
<comment type="caution">
    <text evidence="1">The sequence shown here is derived from an EMBL/GenBank/DDBJ whole genome shotgun (WGS) entry which is preliminary data.</text>
</comment>
<dbReference type="Pfam" id="PF14430">
    <property type="entry name" value="Imm1"/>
    <property type="match status" value="1"/>
</dbReference>
<reference evidence="1 2" key="1">
    <citation type="submission" date="2018-07" db="EMBL/GenBank/DDBJ databases">
        <title>Whole Genome Shotgun Sequence of Streptomyces spongiicola strain 531S.</title>
        <authorList>
            <person name="Dohra H."/>
            <person name="Kodani S."/>
        </authorList>
    </citation>
    <scope>NUCLEOTIDE SEQUENCE [LARGE SCALE GENOMIC DNA]</scope>
    <source>
        <strain evidence="1 2">531S</strain>
    </source>
</reference>
<dbReference type="Proteomes" id="UP000265354">
    <property type="component" value="Unassembled WGS sequence"/>
</dbReference>
<name>A0A388T7E6_9ACTN</name>
<protein>
    <recommendedName>
        <fullName evidence="3">Immunity protein Imm1</fullName>
    </recommendedName>
</protein>
<dbReference type="InterPro" id="IPR025680">
    <property type="entry name" value="DddI"/>
</dbReference>
<sequence length="167" mass="18567">MIVLGATHIGEIYARSDREVDSLIDHVMNDLIQKGETPDGFEIVPERAVVSIVKGKCSEETDERWATNYLYVSVNTRSGYGALKWWTSEVPDAGPGEDIAQFIWTSGNPNPPSFDPEVIADPGNPTYYPREAAIPAAQVREALEEFCQTRTGQRPNCVPWILLDQTV</sequence>
<organism evidence="1 2">
    <name type="scientific">Streptomyces spongiicola</name>
    <dbReference type="NCBI Taxonomy" id="1690221"/>
    <lineage>
        <taxon>Bacteria</taxon>
        <taxon>Bacillati</taxon>
        <taxon>Actinomycetota</taxon>
        <taxon>Actinomycetes</taxon>
        <taxon>Kitasatosporales</taxon>
        <taxon>Streptomycetaceae</taxon>
        <taxon>Streptomyces</taxon>
    </lineage>
</organism>
<evidence type="ECO:0000313" key="2">
    <source>
        <dbReference type="Proteomes" id="UP000265354"/>
    </source>
</evidence>
<evidence type="ECO:0000313" key="1">
    <source>
        <dbReference type="EMBL" id="GBQ03990.1"/>
    </source>
</evidence>
<proteinExistence type="predicted"/>
<evidence type="ECO:0008006" key="3">
    <source>
        <dbReference type="Google" id="ProtNLM"/>
    </source>
</evidence>
<gene>
    <name evidence="1" type="ORF">SSP531S_54800</name>
</gene>
<accession>A0A388T7E6</accession>
<dbReference type="RefSeq" id="WP_116428968.1">
    <property type="nucleotide sequence ID" value="NZ_BGZL01000026.1"/>
</dbReference>
<dbReference type="EMBL" id="BGZL01000026">
    <property type="protein sequence ID" value="GBQ03990.1"/>
    <property type="molecule type" value="Genomic_DNA"/>
</dbReference>